<proteinExistence type="predicted"/>
<evidence type="ECO:0000256" key="2">
    <source>
        <dbReference type="ARBA" id="ARBA00022448"/>
    </source>
</evidence>
<reference evidence="9" key="1">
    <citation type="journal article" date="2014" name="Front. Microbiol.">
        <title>High frequency of phylogenetically diverse reductive dehalogenase-homologous genes in deep subseafloor sedimentary metagenomes.</title>
        <authorList>
            <person name="Kawai M."/>
            <person name="Futagami T."/>
            <person name="Toyoda A."/>
            <person name="Takaki Y."/>
            <person name="Nishi S."/>
            <person name="Hori S."/>
            <person name="Arai W."/>
            <person name="Tsubouchi T."/>
            <person name="Morono Y."/>
            <person name="Uchiyama I."/>
            <person name="Ito T."/>
            <person name="Fujiyama A."/>
            <person name="Inagaki F."/>
            <person name="Takami H."/>
        </authorList>
    </citation>
    <scope>NUCLEOTIDE SEQUENCE</scope>
    <source>
        <strain evidence="9">Expedition CK06-06</strain>
    </source>
</reference>
<feature type="transmembrane region" description="Helical" evidence="7">
    <location>
        <begin position="148"/>
        <end position="168"/>
    </location>
</feature>
<evidence type="ECO:0000256" key="6">
    <source>
        <dbReference type="ARBA" id="ARBA00023136"/>
    </source>
</evidence>
<evidence type="ECO:0000256" key="1">
    <source>
        <dbReference type="ARBA" id="ARBA00004651"/>
    </source>
</evidence>
<gene>
    <name evidence="9" type="ORF">S06H3_50962</name>
</gene>
<feature type="transmembrane region" description="Helical" evidence="7">
    <location>
        <begin position="107"/>
        <end position="128"/>
    </location>
</feature>
<evidence type="ECO:0000313" key="9">
    <source>
        <dbReference type="EMBL" id="GAI33278.1"/>
    </source>
</evidence>
<dbReference type="InterPro" id="IPR035906">
    <property type="entry name" value="MetI-like_sf"/>
</dbReference>
<dbReference type="SUPFAM" id="SSF161098">
    <property type="entry name" value="MetI-like"/>
    <property type="match status" value="1"/>
</dbReference>
<dbReference type="InterPro" id="IPR000515">
    <property type="entry name" value="MetI-like"/>
</dbReference>
<accession>X1MPL8</accession>
<keyword evidence="6 7" id="KW-0472">Membrane</keyword>
<dbReference type="PANTHER" id="PTHR43005">
    <property type="entry name" value="BLR7065 PROTEIN"/>
    <property type="match status" value="1"/>
</dbReference>
<dbReference type="EMBL" id="BARV01032308">
    <property type="protein sequence ID" value="GAI33278.1"/>
    <property type="molecule type" value="Genomic_DNA"/>
</dbReference>
<dbReference type="GO" id="GO:0055085">
    <property type="term" value="P:transmembrane transport"/>
    <property type="evidence" value="ECO:0007669"/>
    <property type="project" value="InterPro"/>
</dbReference>
<dbReference type="GO" id="GO:0005886">
    <property type="term" value="C:plasma membrane"/>
    <property type="evidence" value="ECO:0007669"/>
    <property type="project" value="UniProtKB-SubCell"/>
</dbReference>
<feature type="transmembrane region" description="Helical" evidence="7">
    <location>
        <begin position="64"/>
        <end position="95"/>
    </location>
</feature>
<dbReference type="Gene3D" id="1.10.3720.10">
    <property type="entry name" value="MetI-like"/>
    <property type="match status" value="1"/>
</dbReference>
<dbReference type="PANTHER" id="PTHR43005:SF1">
    <property type="entry name" value="SPERMIDINE_PUTRESCINE TRANSPORT SYSTEM PERMEASE PROTEIN"/>
    <property type="match status" value="1"/>
</dbReference>
<comment type="subcellular location">
    <subcellularLocation>
        <location evidence="1">Cell membrane</location>
        <topology evidence="1">Multi-pass membrane protein</topology>
    </subcellularLocation>
</comment>
<name>X1MPL8_9ZZZZ</name>
<evidence type="ECO:0000259" key="8">
    <source>
        <dbReference type="PROSITE" id="PS50928"/>
    </source>
</evidence>
<protein>
    <recommendedName>
        <fullName evidence="8">ABC transmembrane type-1 domain-containing protein</fullName>
    </recommendedName>
</protein>
<evidence type="ECO:0000256" key="4">
    <source>
        <dbReference type="ARBA" id="ARBA00022692"/>
    </source>
</evidence>
<feature type="domain" description="ABC transmembrane type-1" evidence="8">
    <location>
        <begin position="69"/>
        <end position="202"/>
    </location>
</feature>
<dbReference type="AlphaFoldDB" id="X1MPL8"/>
<comment type="caution">
    <text evidence="9">The sequence shown here is derived from an EMBL/GenBank/DDBJ whole genome shotgun (WGS) entry which is preliminary data.</text>
</comment>
<evidence type="ECO:0000256" key="5">
    <source>
        <dbReference type="ARBA" id="ARBA00022989"/>
    </source>
</evidence>
<keyword evidence="4 7" id="KW-0812">Transmembrane</keyword>
<feature type="transmembrane region" description="Helical" evidence="7">
    <location>
        <begin position="12"/>
        <end position="32"/>
    </location>
</feature>
<feature type="non-terminal residue" evidence="9">
    <location>
        <position position="1"/>
    </location>
</feature>
<keyword evidence="5 7" id="KW-1133">Transmembrane helix</keyword>
<evidence type="ECO:0000256" key="7">
    <source>
        <dbReference type="SAM" id="Phobius"/>
    </source>
</evidence>
<evidence type="ECO:0000256" key="3">
    <source>
        <dbReference type="ARBA" id="ARBA00022475"/>
    </source>
</evidence>
<dbReference type="PROSITE" id="PS50928">
    <property type="entry name" value="ABC_TM1"/>
    <property type="match status" value="1"/>
</dbReference>
<keyword evidence="2" id="KW-0813">Transport</keyword>
<sequence>ISTRKIKKNISYSFFILPALLIIIIVFVFPVIKNVQLSTLDAKFIETSKFIGLQNYFQAVKDYYFWHALIILLIYTIVYTVGVFIVGFITALLLNKSTARYRSIFRTFFILPYAIPDVVTGMIWIWMLDYQFGIVNYLLTTLHLVKEPVLWLNSPMLALMTVISIEIWRLFPLHTLVVFAYIHDCLYCRSIYSGFYHRVASE</sequence>
<keyword evidence="3" id="KW-1003">Cell membrane</keyword>
<organism evidence="9">
    <name type="scientific">marine sediment metagenome</name>
    <dbReference type="NCBI Taxonomy" id="412755"/>
    <lineage>
        <taxon>unclassified sequences</taxon>
        <taxon>metagenomes</taxon>
        <taxon>ecological metagenomes</taxon>
    </lineage>
</organism>